<name>A0A679K6F8_9HYPH</name>
<dbReference type="RefSeq" id="WP_339163525.1">
    <property type="nucleotide sequence ID" value="NZ_LR743511.1"/>
</dbReference>
<gene>
    <name evidence="2" type="ORF">MBLL_04235</name>
</gene>
<keyword evidence="1" id="KW-0812">Transmembrane</keyword>
<accession>A0A679K6F8</accession>
<reference evidence="2" key="1">
    <citation type="submission" date="2019-12" db="EMBL/GenBank/DDBJ databases">
        <authorList>
            <person name="Cremers G."/>
        </authorList>
    </citation>
    <scope>NUCLEOTIDE SEQUENCE</scope>
    <source>
        <strain evidence="2">Mbul2</strain>
    </source>
</reference>
<keyword evidence="1" id="KW-1133">Transmembrane helix</keyword>
<feature type="transmembrane region" description="Helical" evidence="1">
    <location>
        <begin position="62"/>
        <end position="80"/>
    </location>
</feature>
<proteinExistence type="predicted"/>
<organism evidence="2">
    <name type="scientific">Methylobacterium bullatum</name>
    <dbReference type="NCBI Taxonomy" id="570505"/>
    <lineage>
        <taxon>Bacteria</taxon>
        <taxon>Pseudomonadati</taxon>
        <taxon>Pseudomonadota</taxon>
        <taxon>Alphaproteobacteria</taxon>
        <taxon>Hyphomicrobiales</taxon>
        <taxon>Methylobacteriaceae</taxon>
        <taxon>Methylobacterium</taxon>
    </lineage>
</organism>
<evidence type="ECO:0000256" key="1">
    <source>
        <dbReference type="SAM" id="Phobius"/>
    </source>
</evidence>
<dbReference type="EMBL" id="LR743511">
    <property type="protein sequence ID" value="CAA2145113.1"/>
    <property type="molecule type" value="Genomic_DNA"/>
</dbReference>
<keyword evidence="1" id="KW-0472">Membrane</keyword>
<protein>
    <submittedName>
        <fullName evidence="2">Uncharacterized protein</fullName>
    </submittedName>
</protein>
<sequence>MQPNDPSRQNAEPETFWQQHGDFVIIMSVMLTVILVGFLRSGTPGDAVVSRPSTFGADMKEIGQGLISIVAQIAFLIMLVRVFWPIIRFFGMIIIGGGVMFLLYGKGFI</sequence>
<feature type="transmembrane region" description="Helical" evidence="1">
    <location>
        <begin position="86"/>
        <end position="104"/>
    </location>
</feature>
<feature type="transmembrane region" description="Helical" evidence="1">
    <location>
        <begin position="23"/>
        <end position="41"/>
    </location>
</feature>
<evidence type="ECO:0000313" key="2">
    <source>
        <dbReference type="EMBL" id="CAA2145113.1"/>
    </source>
</evidence>
<dbReference type="AlphaFoldDB" id="A0A679K6F8"/>